<organism evidence="10 11">
    <name type="scientific">Pythium insidiosum</name>
    <name type="common">Pythiosis disease agent</name>
    <dbReference type="NCBI Taxonomy" id="114742"/>
    <lineage>
        <taxon>Eukaryota</taxon>
        <taxon>Sar</taxon>
        <taxon>Stramenopiles</taxon>
        <taxon>Oomycota</taxon>
        <taxon>Peronosporomycetes</taxon>
        <taxon>Pythiales</taxon>
        <taxon>Pythiaceae</taxon>
        <taxon>Pythium</taxon>
    </lineage>
</organism>
<dbReference type="GO" id="GO:0005829">
    <property type="term" value="C:cytosol"/>
    <property type="evidence" value="ECO:0007669"/>
    <property type="project" value="TreeGrafter"/>
</dbReference>
<accession>A0AAD5LKQ7</accession>
<feature type="region of interest" description="Disordered" evidence="8">
    <location>
        <begin position="643"/>
        <end position="684"/>
    </location>
</feature>
<dbReference type="Proteomes" id="UP001209570">
    <property type="component" value="Unassembled WGS sequence"/>
</dbReference>
<feature type="compositionally biased region" description="Polar residues" evidence="8">
    <location>
        <begin position="643"/>
        <end position="652"/>
    </location>
</feature>
<keyword evidence="4" id="KW-0645">Protease</keyword>
<dbReference type="PANTHER" id="PTHR24006:SF888">
    <property type="entry name" value="UBIQUITIN CARBOXYL-TERMINAL HYDROLASE 30"/>
    <property type="match status" value="1"/>
</dbReference>
<evidence type="ECO:0000313" key="10">
    <source>
        <dbReference type="EMBL" id="KAJ0404605.1"/>
    </source>
</evidence>
<evidence type="ECO:0000256" key="6">
    <source>
        <dbReference type="ARBA" id="ARBA00022801"/>
    </source>
</evidence>
<feature type="compositionally biased region" description="Acidic residues" evidence="8">
    <location>
        <begin position="660"/>
        <end position="669"/>
    </location>
</feature>
<keyword evidence="7" id="KW-0788">Thiol protease</keyword>
<dbReference type="GO" id="GO:0006508">
    <property type="term" value="P:proteolysis"/>
    <property type="evidence" value="ECO:0007669"/>
    <property type="project" value="UniProtKB-KW"/>
</dbReference>
<evidence type="ECO:0000259" key="9">
    <source>
        <dbReference type="PROSITE" id="PS50235"/>
    </source>
</evidence>
<feature type="domain" description="USP" evidence="9">
    <location>
        <begin position="165"/>
        <end position="626"/>
    </location>
</feature>
<dbReference type="InterPro" id="IPR018200">
    <property type="entry name" value="USP_CS"/>
</dbReference>
<keyword evidence="5" id="KW-0833">Ubl conjugation pathway</keyword>
<name>A0AAD5LKQ7_PYTIN</name>
<evidence type="ECO:0000256" key="7">
    <source>
        <dbReference type="ARBA" id="ARBA00022807"/>
    </source>
</evidence>
<dbReference type="CDD" id="cd02257">
    <property type="entry name" value="Peptidase_C19"/>
    <property type="match status" value="1"/>
</dbReference>
<sequence length="684" mass="76365">MEPSQVAALLTALRCPAYLALDDDRIAAAAHRRTLLLWLHAIYREPSLRLAADESWTRYEPSESELLKWLELLGVAPDDGARRALLQTDGELELSWLWASMALVIETERGSAAVLSDAAMLLSDVAANQQSIFDSSCEILPMSLLVATKDVRVTVPAQLDQDIASLQRNLGNTCFFNAILQALASVDTFRDYLAHVVLDAEQAGAKAASGIRFTSALLDCLTDLAPRPSDRPSSTVVPRRLNEELCSRLASFRGNKQQDAQELLQFLVSLVGYEHKRCTRGDRGIVDLLESNLASEHGKRSPSPTDDAGSDTSASSSLPGSHNGLFHDSPVTSSISDLRFESAMETKRWSPMYGLQVDLLQCSNCGNYRPMVNRRFLDVSLSLQDFASSSSAAAASSISLWDCLRHYTAPQYLSGVECSYCTATRELAMKRRECEQLQRAMEKDPGDIAVELEVHQLKDDIHQLDDLVQNDPSALHQFELRTARCRALCDYTKRMQFSRCPDVLCFHFNRKVFHAWSGNTRKLDTHVTFPIELDMSPFCRYEQPSNRSASTAPGPLQGISQLAPHLLYELTAVILHHGSDRSGHFTAFRRVRRTQQWFFISDATVQEASEEEVLRSCAYMLFYERKIVSRARRHRDEWAMSPSFVSTSSGESLTPLHASDDDDDMDDDAVQSALSQVPDEFPVL</sequence>
<dbReference type="EMBL" id="JAKCXM010000060">
    <property type="protein sequence ID" value="KAJ0404605.1"/>
    <property type="molecule type" value="Genomic_DNA"/>
</dbReference>
<dbReference type="Pfam" id="PF00443">
    <property type="entry name" value="UCH"/>
    <property type="match status" value="1"/>
</dbReference>
<evidence type="ECO:0000256" key="1">
    <source>
        <dbReference type="ARBA" id="ARBA00000707"/>
    </source>
</evidence>
<dbReference type="Gene3D" id="3.90.70.10">
    <property type="entry name" value="Cysteine proteinases"/>
    <property type="match status" value="1"/>
</dbReference>
<feature type="region of interest" description="Disordered" evidence="8">
    <location>
        <begin position="294"/>
        <end position="329"/>
    </location>
</feature>
<reference evidence="10" key="1">
    <citation type="submission" date="2021-12" db="EMBL/GenBank/DDBJ databases">
        <title>Prjna785345.</title>
        <authorList>
            <person name="Rujirawat T."/>
            <person name="Krajaejun T."/>
        </authorList>
    </citation>
    <scope>NUCLEOTIDE SEQUENCE</scope>
    <source>
        <strain evidence="10">Pi057C3</strain>
    </source>
</reference>
<evidence type="ECO:0000256" key="3">
    <source>
        <dbReference type="ARBA" id="ARBA00012759"/>
    </source>
</evidence>
<dbReference type="GO" id="GO:0005634">
    <property type="term" value="C:nucleus"/>
    <property type="evidence" value="ECO:0007669"/>
    <property type="project" value="TreeGrafter"/>
</dbReference>
<dbReference type="EC" id="3.4.19.12" evidence="3"/>
<comment type="similarity">
    <text evidence="2">Belongs to the peptidase C19 family.</text>
</comment>
<dbReference type="PROSITE" id="PS50235">
    <property type="entry name" value="USP_3"/>
    <property type="match status" value="1"/>
</dbReference>
<dbReference type="PANTHER" id="PTHR24006">
    <property type="entry name" value="UBIQUITIN CARBOXYL-TERMINAL HYDROLASE"/>
    <property type="match status" value="1"/>
</dbReference>
<feature type="compositionally biased region" description="Low complexity" evidence="8">
    <location>
        <begin position="301"/>
        <end position="321"/>
    </location>
</feature>
<evidence type="ECO:0000256" key="8">
    <source>
        <dbReference type="SAM" id="MobiDB-lite"/>
    </source>
</evidence>
<protein>
    <recommendedName>
        <fullName evidence="3">ubiquitinyl hydrolase 1</fullName>
        <ecNumber evidence="3">3.4.19.12</ecNumber>
    </recommendedName>
</protein>
<comment type="catalytic activity">
    <reaction evidence="1">
        <text>Thiol-dependent hydrolysis of ester, thioester, amide, peptide and isopeptide bonds formed by the C-terminal Gly of ubiquitin (a 76-residue protein attached to proteins as an intracellular targeting signal).</text>
        <dbReference type="EC" id="3.4.19.12"/>
    </reaction>
</comment>
<keyword evidence="11" id="KW-1185">Reference proteome</keyword>
<dbReference type="InterPro" id="IPR050164">
    <property type="entry name" value="Peptidase_C19"/>
</dbReference>
<evidence type="ECO:0000256" key="2">
    <source>
        <dbReference type="ARBA" id="ARBA00009085"/>
    </source>
</evidence>
<evidence type="ECO:0000256" key="4">
    <source>
        <dbReference type="ARBA" id="ARBA00022670"/>
    </source>
</evidence>
<dbReference type="InterPro" id="IPR001394">
    <property type="entry name" value="Peptidase_C19_UCH"/>
</dbReference>
<comment type="caution">
    <text evidence="10">The sequence shown here is derived from an EMBL/GenBank/DDBJ whole genome shotgun (WGS) entry which is preliminary data.</text>
</comment>
<dbReference type="InterPro" id="IPR028889">
    <property type="entry name" value="USP"/>
</dbReference>
<dbReference type="AlphaFoldDB" id="A0AAD5LKQ7"/>
<dbReference type="PROSITE" id="PS00973">
    <property type="entry name" value="USP_2"/>
    <property type="match status" value="1"/>
</dbReference>
<keyword evidence="6" id="KW-0378">Hydrolase</keyword>
<dbReference type="InterPro" id="IPR038765">
    <property type="entry name" value="Papain-like_cys_pep_sf"/>
</dbReference>
<gene>
    <name evidence="10" type="ORF">P43SY_005563</name>
</gene>
<dbReference type="SUPFAM" id="SSF54001">
    <property type="entry name" value="Cysteine proteinases"/>
    <property type="match status" value="1"/>
</dbReference>
<dbReference type="GO" id="GO:0004843">
    <property type="term" value="F:cysteine-type deubiquitinase activity"/>
    <property type="evidence" value="ECO:0007669"/>
    <property type="project" value="UniProtKB-EC"/>
</dbReference>
<proteinExistence type="inferred from homology"/>
<dbReference type="GO" id="GO:0016579">
    <property type="term" value="P:protein deubiquitination"/>
    <property type="evidence" value="ECO:0007669"/>
    <property type="project" value="InterPro"/>
</dbReference>
<evidence type="ECO:0000313" key="11">
    <source>
        <dbReference type="Proteomes" id="UP001209570"/>
    </source>
</evidence>
<evidence type="ECO:0000256" key="5">
    <source>
        <dbReference type="ARBA" id="ARBA00022786"/>
    </source>
</evidence>